<dbReference type="PROSITE" id="PS51272">
    <property type="entry name" value="SLH"/>
    <property type="match status" value="2"/>
</dbReference>
<dbReference type="Proteomes" id="UP000743001">
    <property type="component" value="Unassembled WGS sequence"/>
</dbReference>
<evidence type="ECO:0000256" key="1">
    <source>
        <dbReference type="SAM" id="SignalP"/>
    </source>
</evidence>
<evidence type="ECO:0000259" key="2">
    <source>
        <dbReference type="PROSITE" id="PS51272"/>
    </source>
</evidence>
<sequence length="405" mass="45804">MRKLLLTSMASIFLSVALVTPAFAGFKDVDGNASYNWAKPSIDVMNERGVLTGYPDGTFRPAMSVTKAQFTVMVYRLFPLLHHPDPQAISGVPENHWASKEFSELYSTTWPIYAADEQDFNSDLEYAYKPDKQMTRWEVMMTLDALFTRMDGLNFDLLSAPEVSNQLSAIKDIPVTKYASYDAYEQKNLPLSLMSPKMDMTGNNTDTDWATELDYSKASALYRFVKHGIITPNSNGYFYPNKPVSRAEIVTILNRMLTVVGEDYAYIGDKEEEALSGSYLRPGGENGFGGTLQSNAIYETIVLAESPEWAKHPGTKLEHVRIRIQSNYPMDVFVTINGETTKYTYEQFSNNSTITLSARGAGFIDVEGKARFPEQLDEDGYYPVMIFVGDPDFDYSEYYDEWLFE</sequence>
<organism evidence="3 4">
    <name type="scientific">Paenibacillus brevis</name>
    <dbReference type="NCBI Taxonomy" id="2841508"/>
    <lineage>
        <taxon>Bacteria</taxon>
        <taxon>Bacillati</taxon>
        <taxon>Bacillota</taxon>
        <taxon>Bacilli</taxon>
        <taxon>Bacillales</taxon>
        <taxon>Paenibacillaceae</taxon>
        <taxon>Paenibacillus</taxon>
    </lineage>
</organism>
<reference evidence="3 4" key="1">
    <citation type="submission" date="2021-06" db="EMBL/GenBank/DDBJ databases">
        <authorList>
            <person name="Sun Q."/>
            <person name="Li D."/>
        </authorList>
    </citation>
    <scope>NUCLEOTIDE SEQUENCE [LARGE SCALE GENOMIC DNA]</scope>
    <source>
        <strain evidence="3 4">MSJ-6</strain>
    </source>
</reference>
<dbReference type="PANTHER" id="PTHR43308">
    <property type="entry name" value="OUTER MEMBRANE PROTEIN ALPHA-RELATED"/>
    <property type="match status" value="1"/>
</dbReference>
<dbReference type="Pfam" id="PF00395">
    <property type="entry name" value="SLH"/>
    <property type="match status" value="2"/>
</dbReference>
<proteinExistence type="predicted"/>
<protein>
    <submittedName>
        <fullName evidence="3">S-layer homology domain-containing protein</fullName>
    </submittedName>
</protein>
<feature type="domain" description="SLH" evidence="2">
    <location>
        <begin position="203"/>
        <end position="267"/>
    </location>
</feature>
<evidence type="ECO:0000313" key="4">
    <source>
        <dbReference type="Proteomes" id="UP000743001"/>
    </source>
</evidence>
<dbReference type="RefSeq" id="WP_216478370.1">
    <property type="nucleotide sequence ID" value="NZ_JAHLQJ010000006.1"/>
</dbReference>
<gene>
    <name evidence="3" type="ORF">KQJ23_08230</name>
</gene>
<keyword evidence="1" id="KW-0732">Signal</keyword>
<feature type="signal peptide" evidence="1">
    <location>
        <begin position="1"/>
        <end position="24"/>
    </location>
</feature>
<dbReference type="InterPro" id="IPR001119">
    <property type="entry name" value="SLH_dom"/>
</dbReference>
<name>A0ABS6FRP6_9BACL</name>
<feature type="domain" description="SLH" evidence="2">
    <location>
        <begin position="25"/>
        <end position="88"/>
    </location>
</feature>
<dbReference type="EMBL" id="JAHLQJ010000006">
    <property type="protein sequence ID" value="MBU5671805.1"/>
    <property type="molecule type" value="Genomic_DNA"/>
</dbReference>
<feature type="chain" id="PRO_5047408994" evidence="1">
    <location>
        <begin position="25"/>
        <end position="405"/>
    </location>
</feature>
<comment type="caution">
    <text evidence="3">The sequence shown here is derived from an EMBL/GenBank/DDBJ whole genome shotgun (WGS) entry which is preliminary data.</text>
</comment>
<accession>A0ABS6FRP6</accession>
<keyword evidence="4" id="KW-1185">Reference proteome</keyword>
<dbReference type="InterPro" id="IPR051465">
    <property type="entry name" value="Cell_Envelope_Struct_Comp"/>
</dbReference>
<evidence type="ECO:0000313" key="3">
    <source>
        <dbReference type="EMBL" id="MBU5671805.1"/>
    </source>
</evidence>